<comment type="caution">
    <text evidence="1">The sequence shown here is derived from an EMBL/GenBank/DDBJ whole genome shotgun (WGS) entry which is preliminary data.</text>
</comment>
<dbReference type="AlphaFoldDB" id="A0A844XCW8"/>
<reference evidence="1 2" key="1">
    <citation type="submission" date="2019-12" db="EMBL/GenBank/DDBJ databases">
        <authorList>
            <person name="Lee S.D."/>
        </authorList>
    </citation>
    <scope>NUCLEOTIDE SEQUENCE [LARGE SCALE GENOMIC DNA]</scope>
    <source>
        <strain evidence="1 2">GH3-10</strain>
    </source>
</reference>
<proteinExistence type="predicted"/>
<gene>
    <name evidence="1" type="ORF">GRF63_06025</name>
</gene>
<reference evidence="1 2" key="2">
    <citation type="submission" date="2020-02" db="EMBL/GenBank/DDBJ databases">
        <title>Erythrobacter dongmakensis sp. nov., isolated from a tidal mudflat.</title>
        <authorList>
            <person name="Kim I.S."/>
        </authorList>
    </citation>
    <scope>NUCLEOTIDE SEQUENCE [LARGE SCALE GENOMIC DNA]</scope>
    <source>
        <strain evidence="1 2">GH3-10</strain>
    </source>
</reference>
<accession>A0A844XCW8</accession>
<evidence type="ECO:0000313" key="1">
    <source>
        <dbReference type="EMBL" id="MWV27458.1"/>
    </source>
</evidence>
<dbReference type="EMBL" id="WUBR01000001">
    <property type="protein sequence ID" value="MWV27458.1"/>
    <property type="molecule type" value="Genomic_DNA"/>
</dbReference>
<organism evidence="1 2">
    <name type="scientific">Aurantiacibacter rhizosphaerae</name>
    <dbReference type="NCBI Taxonomy" id="2691582"/>
    <lineage>
        <taxon>Bacteria</taxon>
        <taxon>Pseudomonadati</taxon>
        <taxon>Pseudomonadota</taxon>
        <taxon>Alphaproteobacteria</taxon>
        <taxon>Sphingomonadales</taxon>
        <taxon>Erythrobacteraceae</taxon>
        <taxon>Aurantiacibacter</taxon>
    </lineage>
</organism>
<dbReference type="RefSeq" id="WP_160485022.1">
    <property type="nucleotide sequence ID" value="NZ_WUBR01000001.1"/>
</dbReference>
<name>A0A844XCW8_9SPHN</name>
<sequence>MPAACLTHNTRRYEISAIQIDRADFSGRVEGVTFSETAADVHLSMPKGEALFRIELDDANTMRAHYGQREEFILRRCR</sequence>
<protein>
    <submittedName>
        <fullName evidence="1">Uncharacterized protein</fullName>
    </submittedName>
</protein>
<keyword evidence="2" id="KW-1185">Reference proteome</keyword>
<evidence type="ECO:0000313" key="2">
    <source>
        <dbReference type="Proteomes" id="UP000461409"/>
    </source>
</evidence>
<dbReference type="Proteomes" id="UP000461409">
    <property type="component" value="Unassembled WGS sequence"/>
</dbReference>